<dbReference type="EMBL" id="AP025739">
    <property type="protein sequence ID" value="BDI31407.1"/>
    <property type="molecule type" value="Genomic_DNA"/>
</dbReference>
<dbReference type="OrthoDB" id="9760892at2"/>
<evidence type="ECO:0000313" key="2">
    <source>
        <dbReference type="Proteomes" id="UP000287394"/>
    </source>
</evidence>
<dbReference type="PANTHER" id="PTHR43405">
    <property type="entry name" value="GLYCOSYL HYDROLASE DIGH"/>
    <property type="match status" value="1"/>
</dbReference>
<dbReference type="Pfam" id="PF02638">
    <property type="entry name" value="GHL10"/>
    <property type="match status" value="2"/>
</dbReference>
<accession>A0A402CYE1</accession>
<proteinExistence type="predicted"/>
<dbReference type="SUPFAM" id="SSF51445">
    <property type="entry name" value="(Trans)glycosidases"/>
    <property type="match status" value="1"/>
</dbReference>
<name>A0A402CYE1_9BACT</name>
<dbReference type="AlphaFoldDB" id="A0A402CYE1"/>
<dbReference type="Proteomes" id="UP000287394">
    <property type="component" value="Chromosome"/>
</dbReference>
<dbReference type="PANTHER" id="PTHR43405:SF1">
    <property type="entry name" value="GLYCOSYL HYDROLASE DIGH"/>
    <property type="match status" value="1"/>
</dbReference>
<dbReference type="InterPro" id="IPR003790">
    <property type="entry name" value="GHL10"/>
</dbReference>
<reference evidence="1 2" key="1">
    <citation type="journal article" date="2019" name="Int. J. Syst. Evol. Microbiol.">
        <title>Capsulimonas corticalis gen. nov., sp. nov., an aerobic capsulated bacterium, of a novel bacterial order, Capsulimonadales ord. nov., of the class Armatimonadia of the phylum Armatimonadetes.</title>
        <authorList>
            <person name="Li J."/>
            <person name="Kudo C."/>
            <person name="Tonouchi A."/>
        </authorList>
    </citation>
    <scope>NUCLEOTIDE SEQUENCE [LARGE SCALE GENOMIC DNA]</scope>
    <source>
        <strain evidence="1 2">AX-7</strain>
    </source>
</reference>
<dbReference type="Pfam" id="PF16373">
    <property type="entry name" value="DUF4985"/>
    <property type="match status" value="1"/>
</dbReference>
<sequence>MRFRTLSFFCGVAATAVTTSIAWGQQPVAPAAPETTVSPTPQPSPTPQSATDIVLDAKNDSVGIAQQTARAKGLQTRILWMDAGANVGNLNSEAKVTDIIQKVKSSGINTIVLDVKPIVGETIYPSKFAPRLTKWTNGEVDPSFDVLRSVLDAAHAAGLTVYANMSTFGEGHKYVKRGLAYTHPDWQTIMYETDRSVSYEGASAPITYMNQLPKDDKGLGALTGQGLIGQNRPGYTIAILNFDARVTAVYDGASLADAHVTLPPRGSALAGSGVMGDWLKAHAIPGEIMTYRSVAKYVPIVSVPDQKITMFCNPINPEVRQHNLDIVREVATNYDVDGMIFDDRLRYAAINADFSPLSRTTFEQHVGHALTWPDDVYRESEYPGQAPIYGPYYQDWLTWRASNIQSWVAEASNVVHSVRPKAQMAVYVGSWYGDYEKVGMNWAGQDFQAGYPWLTPEYQKTGIASLLDWITTGCYYTKATVAEAVAAGTGPGATVEGAGLLSNRVVNDAAWTYAGIYALSYENDPAQFERAIKAAAGSTQGVMIFDMSQIIQYNWWDTIADAFGHTSAVAPHSVDGLLAQVRAQHAADKAAGKPQPEIPAYQGIEDTGF</sequence>
<dbReference type="KEGG" id="ccot:CCAX7_34580"/>
<organism evidence="1 2">
    <name type="scientific">Capsulimonas corticalis</name>
    <dbReference type="NCBI Taxonomy" id="2219043"/>
    <lineage>
        <taxon>Bacteria</taxon>
        <taxon>Bacillati</taxon>
        <taxon>Armatimonadota</taxon>
        <taxon>Armatimonadia</taxon>
        <taxon>Capsulimonadales</taxon>
        <taxon>Capsulimonadaceae</taxon>
        <taxon>Capsulimonas</taxon>
    </lineage>
</organism>
<dbReference type="Gene3D" id="3.20.20.80">
    <property type="entry name" value="Glycosidases"/>
    <property type="match status" value="2"/>
</dbReference>
<protein>
    <submittedName>
        <fullName evidence="1">Uncharacterized protein</fullName>
    </submittedName>
</protein>
<dbReference type="InterPro" id="IPR052177">
    <property type="entry name" value="Divisome_Glycosyl_Hydrolase"/>
</dbReference>
<evidence type="ECO:0000313" key="1">
    <source>
        <dbReference type="EMBL" id="BDI31407.1"/>
    </source>
</evidence>
<dbReference type="RefSeq" id="WP_119322310.1">
    <property type="nucleotide sequence ID" value="NZ_AP025739.1"/>
</dbReference>
<dbReference type="InterPro" id="IPR017853">
    <property type="entry name" value="GH"/>
</dbReference>
<dbReference type="InterPro" id="IPR032280">
    <property type="entry name" value="DUF4985"/>
</dbReference>
<keyword evidence="2" id="KW-1185">Reference proteome</keyword>
<gene>
    <name evidence="1" type="ORF">CCAX7_34580</name>
</gene>